<name>A0A084WD20_ANOSI</name>
<dbReference type="Proteomes" id="UP000030765">
    <property type="component" value="Unassembled WGS sequence"/>
</dbReference>
<evidence type="ECO:0000313" key="2">
    <source>
        <dbReference type="EMBL" id="KFB48114.1"/>
    </source>
</evidence>
<feature type="region of interest" description="Disordered" evidence="1">
    <location>
        <begin position="41"/>
        <end position="69"/>
    </location>
</feature>
<evidence type="ECO:0000256" key="1">
    <source>
        <dbReference type="SAM" id="MobiDB-lite"/>
    </source>
</evidence>
<gene>
    <name evidence="2" type="ORF">ZHAS_00016090</name>
</gene>
<proteinExistence type="predicted"/>
<reference evidence="2 4" key="1">
    <citation type="journal article" date="2014" name="BMC Genomics">
        <title>Genome sequence of Anopheles sinensis provides insight into genetics basis of mosquito competence for malaria parasites.</title>
        <authorList>
            <person name="Zhou D."/>
            <person name="Zhang D."/>
            <person name="Ding G."/>
            <person name="Shi L."/>
            <person name="Hou Q."/>
            <person name="Ye Y."/>
            <person name="Xu Y."/>
            <person name="Zhou H."/>
            <person name="Xiong C."/>
            <person name="Li S."/>
            <person name="Yu J."/>
            <person name="Hong S."/>
            <person name="Yu X."/>
            <person name="Zou P."/>
            <person name="Chen C."/>
            <person name="Chang X."/>
            <person name="Wang W."/>
            <person name="Lv Y."/>
            <person name="Sun Y."/>
            <person name="Ma L."/>
            <person name="Shen B."/>
            <person name="Zhu C."/>
        </authorList>
    </citation>
    <scope>NUCLEOTIDE SEQUENCE [LARGE SCALE GENOMIC DNA]</scope>
</reference>
<sequence>MPCVNGKSDDDCWHVTAAAAECPEGLCTSSWAACCTCFPPPAPSEPVPSGTVTSHYESSGPIRMGKDLQ</sequence>
<organism evidence="2">
    <name type="scientific">Anopheles sinensis</name>
    <name type="common">Mosquito</name>
    <dbReference type="NCBI Taxonomy" id="74873"/>
    <lineage>
        <taxon>Eukaryota</taxon>
        <taxon>Metazoa</taxon>
        <taxon>Ecdysozoa</taxon>
        <taxon>Arthropoda</taxon>
        <taxon>Hexapoda</taxon>
        <taxon>Insecta</taxon>
        <taxon>Pterygota</taxon>
        <taxon>Neoptera</taxon>
        <taxon>Endopterygota</taxon>
        <taxon>Diptera</taxon>
        <taxon>Nematocera</taxon>
        <taxon>Culicoidea</taxon>
        <taxon>Culicidae</taxon>
        <taxon>Anophelinae</taxon>
        <taxon>Anopheles</taxon>
    </lineage>
</organism>
<dbReference type="AlphaFoldDB" id="A0A084WD20"/>
<accession>A0A084WD20</accession>
<dbReference type="VEuPathDB" id="VectorBase:ASIC016090"/>
<evidence type="ECO:0000313" key="4">
    <source>
        <dbReference type="Proteomes" id="UP000030765"/>
    </source>
</evidence>
<dbReference type="EMBL" id="KE525337">
    <property type="protein sequence ID" value="KFB48114.1"/>
    <property type="molecule type" value="Genomic_DNA"/>
</dbReference>
<dbReference type="EnsemblMetazoa" id="ASIC016090-RA">
    <property type="protein sequence ID" value="ASIC016090-PA"/>
    <property type="gene ID" value="ASIC016090"/>
</dbReference>
<reference evidence="3" key="2">
    <citation type="submission" date="2020-05" db="UniProtKB">
        <authorList>
            <consortium name="EnsemblMetazoa"/>
        </authorList>
    </citation>
    <scope>IDENTIFICATION</scope>
</reference>
<protein>
    <submittedName>
        <fullName evidence="2 3">Uncharacterized protein</fullName>
    </submittedName>
</protein>
<keyword evidence="4" id="KW-1185">Reference proteome</keyword>
<evidence type="ECO:0000313" key="3">
    <source>
        <dbReference type="EnsemblMetazoa" id="ASIC016090-PA"/>
    </source>
</evidence>
<dbReference type="EMBL" id="ATLV01022912">
    <property type="status" value="NOT_ANNOTATED_CDS"/>
    <property type="molecule type" value="Genomic_DNA"/>
</dbReference>